<sequence length="272" mass="29696">MYVFRRPGTPALRPFVAALWWLTAPPRKGFDRVTPDGAAALYIDLAETGIRTYHPDGRVSESVTAAAVQGAGTRPVVIAPGELTRHVGVAFHPGGAYPFLPELPPADTLLPAAELWPGANALTDRLRHIDDPDRALDTLETFLTARLHRRPARALPQVMTALADGVPVPEVAARFGMTRKRFAAAFQAQVGVSPKRYGRLRRFRRVFDATVNVPGPDWARLAAVHGFHDQAHLIHEYRSFTGTTPGRYRPRSPREPNHSPFSTIPGGATAAS</sequence>
<keyword evidence="3" id="KW-0804">Transcription</keyword>
<comment type="caution">
    <text evidence="6">The sequence shown here is derived from an EMBL/GenBank/DDBJ whole genome shotgun (WGS) entry which is preliminary data.</text>
</comment>
<dbReference type="GO" id="GO:0003700">
    <property type="term" value="F:DNA-binding transcription factor activity"/>
    <property type="evidence" value="ECO:0007669"/>
    <property type="project" value="InterPro"/>
</dbReference>
<dbReference type="Pfam" id="PF20240">
    <property type="entry name" value="DUF6597"/>
    <property type="match status" value="1"/>
</dbReference>
<evidence type="ECO:0000313" key="6">
    <source>
        <dbReference type="EMBL" id="TWJ11545.1"/>
    </source>
</evidence>
<dbReference type="AlphaFoldDB" id="A0A562V124"/>
<dbReference type="InterPro" id="IPR046532">
    <property type="entry name" value="DUF6597"/>
</dbReference>
<dbReference type="RefSeq" id="WP_147137786.1">
    <property type="nucleotide sequence ID" value="NZ_BAABIJ010000002.1"/>
</dbReference>
<dbReference type="Gene3D" id="1.10.10.60">
    <property type="entry name" value="Homeodomain-like"/>
    <property type="match status" value="1"/>
</dbReference>
<keyword evidence="1" id="KW-0805">Transcription regulation</keyword>
<keyword evidence="7" id="KW-1185">Reference proteome</keyword>
<feature type="domain" description="HTH araC/xylS-type" evidence="5">
    <location>
        <begin position="152"/>
        <end position="251"/>
    </location>
</feature>
<feature type="region of interest" description="Disordered" evidence="4">
    <location>
        <begin position="242"/>
        <end position="272"/>
    </location>
</feature>
<name>A0A562V124_9ACTN</name>
<evidence type="ECO:0000256" key="1">
    <source>
        <dbReference type="ARBA" id="ARBA00023015"/>
    </source>
</evidence>
<evidence type="ECO:0000256" key="3">
    <source>
        <dbReference type="ARBA" id="ARBA00023163"/>
    </source>
</evidence>
<evidence type="ECO:0000256" key="4">
    <source>
        <dbReference type="SAM" id="MobiDB-lite"/>
    </source>
</evidence>
<dbReference type="PANTHER" id="PTHR46796">
    <property type="entry name" value="HTH-TYPE TRANSCRIPTIONAL ACTIVATOR RHAS-RELATED"/>
    <property type="match status" value="1"/>
</dbReference>
<protein>
    <submittedName>
        <fullName evidence="6">AraC-like DNA-binding protein</fullName>
    </submittedName>
</protein>
<gene>
    <name evidence="6" type="ORF">LX16_2270</name>
</gene>
<proteinExistence type="predicted"/>
<keyword evidence="2 6" id="KW-0238">DNA-binding</keyword>
<dbReference type="Proteomes" id="UP000321617">
    <property type="component" value="Unassembled WGS sequence"/>
</dbReference>
<organism evidence="6 7">
    <name type="scientific">Stackebrandtia albiflava</name>
    <dbReference type="NCBI Taxonomy" id="406432"/>
    <lineage>
        <taxon>Bacteria</taxon>
        <taxon>Bacillati</taxon>
        <taxon>Actinomycetota</taxon>
        <taxon>Actinomycetes</taxon>
        <taxon>Glycomycetales</taxon>
        <taxon>Glycomycetaceae</taxon>
        <taxon>Stackebrandtia</taxon>
    </lineage>
</organism>
<dbReference type="PANTHER" id="PTHR46796:SF15">
    <property type="entry name" value="BLL1074 PROTEIN"/>
    <property type="match status" value="1"/>
</dbReference>
<dbReference type="GO" id="GO:0043565">
    <property type="term" value="F:sequence-specific DNA binding"/>
    <property type="evidence" value="ECO:0007669"/>
    <property type="project" value="InterPro"/>
</dbReference>
<dbReference type="InterPro" id="IPR018060">
    <property type="entry name" value="HTH_AraC"/>
</dbReference>
<evidence type="ECO:0000313" key="7">
    <source>
        <dbReference type="Proteomes" id="UP000321617"/>
    </source>
</evidence>
<evidence type="ECO:0000259" key="5">
    <source>
        <dbReference type="PROSITE" id="PS01124"/>
    </source>
</evidence>
<dbReference type="OrthoDB" id="2559672at2"/>
<dbReference type="EMBL" id="VLLL01000006">
    <property type="protein sequence ID" value="TWJ11545.1"/>
    <property type="molecule type" value="Genomic_DNA"/>
</dbReference>
<accession>A0A562V124</accession>
<dbReference type="Pfam" id="PF12833">
    <property type="entry name" value="HTH_18"/>
    <property type="match status" value="1"/>
</dbReference>
<dbReference type="SMART" id="SM00342">
    <property type="entry name" value="HTH_ARAC"/>
    <property type="match status" value="1"/>
</dbReference>
<evidence type="ECO:0000256" key="2">
    <source>
        <dbReference type="ARBA" id="ARBA00023125"/>
    </source>
</evidence>
<dbReference type="InterPro" id="IPR009057">
    <property type="entry name" value="Homeodomain-like_sf"/>
</dbReference>
<dbReference type="SUPFAM" id="SSF46689">
    <property type="entry name" value="Homeodomain-like"/>
    <property type="match status" value="1"/>
</dbReference>
<reference evidence="6 7" key="1">
    <citation type="journal article" date="2013" name="Stand. Genomic Sci.">
        <title>Genomic Encyclopedia of Type Strains, Phase I: The one thousand microbial genomes (KMG-I) project.</title>
        <authorList>
            <person name="Kyrpides N.C."/>
            <person name="Woyke T."/>
            <person name="Eisen J.A."/>
            <person name="Garrity G."/>
            <person name="Lilburn T.G."/>
            <person name="Beck B.J."/>
            <person name="Whitman W.B."/>
            <person name="Hugenholtz P."/>
            <person name="Klenk H.P."/>
        </authorList>
    </citation>
    <scope>NUCLEOTIDE SEQUENCE [LARGE SCALE GENOMIC DNA]</scope>
    <source>
        <strain evidence="6 7">DSM 45044</strain>
    </source>
</reference>
<dbReference type="PROSITE" id="PS01124">
    <property type="entry name" value="HTH_ARAC_FAMILY_2"/>
    <property type="match status" value="1"/>
</dbReference>
<dbReference type="InterPro" id="IPR050204">
    <property type="entry name" value="AraC_XylS_family_regulators"/>
</dbReference>